<dbReference type="Proteomes" id="UP000315399">
    <property type="component" value="Unassembled WGS sequence"/>
</dbReference>
<gene>
    <name evidence="4" type="ORF">DSO08_01275</name>
</gene>
<organism evidence="4 5">
    <name type="scientific">Thermoproteota archaeon</name>
    <dbReference type="NCBI Taxonomy" id="2056631"/>
    <lineage>
        <taxon>Archaea</taxon>
        <taxon>Thermoproteota</taxon>
    </lineage>
</organism>
<dbReference type="GO" id="GO:0016491">
    <property type="term" value="F:oxidoreductase activity"/>
    <property type="evidence" value="ECO:0007669"/>
    <property type="project" value="UniProtKB-KW"/>
</dbReference>
<name>A0A523BFT1_9CREN</name>
<comment type="similarity">
    <text evidence="1">Belongs to the nitroreductase family.</text>
</comment>
<evidence type="ECO:0000256" key="2">
    <source>
        <dbReference type="ARBA" id="ARBA00023002"/>
    </source>
</evidence>
<evidence type="ECO:0000256" key="1">
    <source>
        <dbReference type="ARBA" id="ARBA00007118"/>
    </source>
</evidence>
<proteinExistence type="inferred from homology"/>
<dbReference type="SUPFAM" id="SSF55469">
    <property type="entry name" value="FMN-dependent nitroreductase-like"/>
    <property type="match status" value="1"/>
</dbReference>
<reference evidence="4 5" key="1">
    <citation type="journal article" date="2019" name="Nat. Microbiol.">
        <title>Expanding anaerobic alkane metabolism in the domain of Archaea.</title>
        <authorList>
            <person name="Wang Y."/>
            <person name="Wegener G."/>
            <person name="Hou J."/>
            <person name="Wang F."/>
            <person name="Xiao X."/>
        </authorList>
    </citation>
    <scope>NUCLEOTIDE SEQUENCE [LARGE SCALE GENOMIC DNA]</scope>
    <source>
        <strain evidence="4">WYZ-LMO10</strain>
    </source>
</reference>
<evidence type="ECO:0000259" key="3">
    <source>
        <dbReference type="Pfam" id="PF00881"/>
    </source>
</evidence>
<evidence type="ECO:0000313" key="5">
    <source>
        <dbReference type="Proteomes" id="UP000315399"/>
    </source>
</evidence>
<accession>A0A523BFT1</accession>
<feature type="domain" description="Nitroreductase" evidence="3">
    <location>
        <begin position="71"/>
        <end position="155"/>
    </location>
</feature>
<sequence length="183" mass="20517">MRVSRLDVFQCIENRRSVRSFKDIPIPEGDLKKILKAGILAPSAGNVQPWEFIVTTIKDLKLKLAEAALGQYWMVEAGVIITVCANEEESATYYGARGRNLYCIQDTAAAIENMLLAATALGYGSCWVGAFDEMEVRRTLNIPRNVRPVAMIPIGIPAEMPEARSRKDLRQVVYFETYGKSKW</sequence>
<dbReference type="Gene3D" id="3.40.109.10">
    <property type="entry name" value="NADH Oxidase"/>
    <property type="match status" value="1"/>
</dbReference>
<protein>
    <submittedName>
        <fullName evidence="4">Nitroreductase family protein</fullName>
    </submittedName>
</protein>
<dbReference type="Pfam" id="PF00881">
    <property type="entry name" value="Nitroreductase"/>
    <property type="match status" value="1"/>
</dbReference>
<dbReference type="InterPro" id="IPR029479">
    <property type="entry name" value="Nitroreductase"/>
</dbReference>
<keyword evidence="2" id="KW-0560">Oxidoreductase</keyword>
<dbReference type="EMBL" id="QNVH01000006">
    <property type="protein sequence ID" value="TDA39811.1"/>
    <property type="molecule type" value="Genomic_DNA"/>
</dbReference>
<dbReference type="PANTHER" id="PTHR43673">
    <property type="entry name" value="NAD(P)H NITROREDUCTASE YDGI-RELATED"/>
    <property type="match status" value="1"/>
</dbReference>
<dbReference type="PANTHER" id="PTHR43673:SF10">
    <property type="entry name" value="NADH DEHYDROGENASE_NAD(P)H NITROREDUCTASE XCC3605-RELATED"/>
    <property type="match status" value="1"/>
</dbReference>
<comment type="caution">
    <text evidence="4">The sequence shown here is derived from an EMBL/GenBank/DDBJ whole genome shotgun (WGS) entry which is preliminary data.</text>
</comment>
<dbReference type="AlphaFoldDB" id="A0A523BFT1"/>
<dbReference type="InterPro" id="IPR000415">
    <property type="entry name" value="Nitroreductase-like"/>
</dbReference>
<evidence type="ECO:0000313" key="4">
    <source>
        <dbReference type="EMBL" id="TDA39811.1"/>
    </source>
</evidence>